<protein>
    <submittedName>
        <fullName evidence="2">NAD-dependent epimerase/dehydratase family protein</fullName>
    </submittedName>
</protein>
<dbReference type="Gene3D" id="3.40.50.720">
    <property type="entry name" value="NAD(P)-binding Rossmann-like Domain"/>
    <property type="match status" value="1"/>
</dbReference>
<dbReference type="Pfam" id="PF01370">
    <property type="entry name" value="Epimerase"/>
    <property type="match status" value="1"/>
</dbReference>
<dbReference type="SUPFAM" id="SSF51735">
    <property type="entry name" value="NAD(P)-binding Rossmann-fold domains"/>
    <property type="match status" value="1"/>
</dbReference>
<evidence type="ECO:0000259" key="1">
    <source>
        <dbReference type="Pfam" id="PF01370"/>
    </source>
</evidence>
<dbReference type="AlphaFoldDB" id="A0A418MW54"/>
<evidence type="ECO:0000313" key="3">
    <source>
        <dbReference type="Proteomes" id="UP000283832"/>
    </source>
</evidence>
<feature type="domain" description="NAD-dependent epimerase/dehydratase" evidence="1">
    <location>
        <begin position="6"/>
        <end position="223"/>
    </location>
</feature>
<dbReference type="EMBL" id="QXEC01000007">
    <property type="protein sequence ID" value="RIV39083.1"/>
    <property type="molecule type" value="Genomic_DNA"/>
</dbReference>
<dbReference type="InterPro" id="IPR051783">
    <property type="entry name" value="NAD(P)-dependent_oxidoreduct"/>
</dbReference>
<accession>A0A418MW54</accession>
<organism evidence="2 3">
    <name type="scientific">Micromonospora radicis</name>
    <dbReference type="NCBI Taxonomy" id="1894971"/>
    <lineage>
        <taxon>Bacteria</taxon>
        <taxon>Bacillati</taxon>
        <taxon>Actinomycetota</taxon>
        <taxon>Actinomycetes</taxon>
        <taxon>Micromonosporales</taxon>
        <taxon>Micromonosporaceae</taxon>
        <taxon>Micromonospora</taxon>
    </lineage>
</organism>
<dbReference type="PANTHER" id="PTHR48079:SF6">
    <property type="entry name" value="NAD(P)-BINDING DOMAIN-CONTAINING PROTEIN-RELATED"/>
    <property type="match status" value="1"/>
</dbReference>
<evidence type="ECO:0000313" key="2">
    <source>
        <dbReference type="EMBL" id="RIV39083.1"/>
    </source>
</evidence>
<dbReference type="GO" id="GO:0005737">
    <property type="term" value="C:cytoplasm"/>
    <property type="evidence" value="ECO:0007669"/>
    <property type="project" value="TreeGrafter"/>
</dbReference>
<sequence>MGSGVALVTGATGCVGRAVAAALRDRGWSVRGLVRAPVPGASYAAHVGDLTDPASLRGSCADVELVVHAAADLTDWRPGRRIWRVNQDGTRAMLDEARRCGVSRFVYLSTVDVFGFRPAKVIDESSPRRVPRYPYPRSKAAGEDLAWSYHGNGLDVTVVYPSWVFGPGDRNFLPELVRGLRNNKLVQFDRGAPPIEVTYSVNLAEAIVLAGTSPEGAGGRFIVGDSYGLSLGQLFAAVAERIGARPPTASIPFGAALAAGALSEVAGWAAIGTRSGRPLLTRYAVRSVAGGMRYDVGRIRSIGYAPRFGFAEALSHTLTELAMEQTHGRR</sequence>
<dbReference type="RefSeq" id="WP_119574477.1">
    <property type="nucleotide sequence ID" value="NZ_QXEC01000007.1"/>
</dbReference>
<comment type="caution">
    <text evidence="2">The sequence shown here is derived from an EMBL/GenBank/DDBJ whole genome shotgun (WGS) entry which is preliminary data.</text>
</comment>
<dbReference type="InterPro" id="IPR001509">
    <property type="entry name" value="Epimerase_deHydtase"/>
</dbReference>
<proteinExistence type="predicted"/>
<reference evidence="2 3" key="1">
    <citation type="submission" date="2018-08" db="EMBL/GenBank/DDBJ databases">
        <title>Jishengella sp. nov., isolated from a root of Azadirachta indica A. Juss. var. siamensis Valenton.</title>
        <authorList>
            <person name="Kuncharoen N."/>
            <person name="Tanasupawat S."/>
            <person name="Kudo T."/>
            <person name="Ohkuma M."/>
        </authorList>
    </citation>
    <scope>NUCLEOTIDE SEQUENCE [LARGE SCALE GENOMIC DNA]</scope>
    <source>
        <strain evidence="2 3">AZ1-13</strain>
    </source>
</reference>
<dbReference type="Proteomes" id="UP000283832">
    <property type="component" value="Unassembled WGS sequence"/>
</dbReference>
<dbReference type="PANTHER" id="PTHR48079">
    <property type="entry name" value="PROTEIN YEEZ"/>
    <property type="match status" value="1"/>
</dbReference>
<dbReference type="InterPro" id="IPR036291">
    <property type="entry name" value="NAD(P)-bd_dom_sf"/>
</dbReference>
<name>A0A418MW54_9ACTN</name>
<dbReference type="GO" id="GO:0004029">
    <property type="term" value="F:aldehyde dehydrogenase (NAD+) activity"/>
    <property type="evidence" value="ECO:0007669"/>
    <property type="project" value="TreeGrafter"/>
</dbReference>
<dbReference type="OrthoDB" id="9801785at2"/>
<keyword evidence="3" id="KW-1185">Reference proteome</keyword>
<gene>
    <name evidence="2" type="ORF">D2L64_09410</name>
</gene>